<name>A0A3M4LVH6_PSECI</name>
<dbReference type="OrthoDB" id="6910208at2"/>
<accession>A0A3M4LVH6</accession>
<dbReference type="EMBL" id="RBRE01000051">
    <property type="protein sequence ID" value="RMQ45476.1"/>
    <property type="molecule type" value="Genomic_DNA"/>
</dbReference>
<proteinExistence type="predicted"/>
<reference evidence="1 2" key="1">
    <citation type="submission" date="2018-08" db="EMBL/GenBank/DDBJ databases">
        <title>Recombination of ecologically and evolutionarily significant loci maintains genetic cohesion in the Pseudomonas syringae species complex.</title>
        <authorList>
            <person name="Dillon M."/>
            <person name="Thakur S."/>
            <person name="Almeida R.N.D."/>
            <person name="Weir B.S."/>
            <person name="Guttman D.S."/>
        </authorList>
    </citation>
    <scope>NUCLEOTIDE SEQUENCE [LARGE SCALE GENOMIC DNA]</scope>
    <source>
        <strain evidence="1 2">ICMP 3353</strain>
    </source>
</reference>
<sequence>MSLFQSLFNLRRQYRHYALVDSTGICRALKHCTQRPSSSNWVEVNEQRANWLNQPLPASARVMQHNTGPAHGQLVTA</sequence>
<organism evidence="1 2">
    <name type="scientific">Pseudomonas cichorii</name>
    <dbReference type="NCBI Taxonomy" id="36746"/>
    <lineage>
        <taxon>Bacteria</taxon>
        <taxon>Pseudomonadati</taxon>
        <taxon>Pseudomonadota</taxon>
        <taxon>Gammaproteobacteria</taxon>
        <taxon>Pseudomonadales</taxon>
        <taxon>Pseudomonadaceae</taxon>
        <taxon>Pseudomonas</taxon>
    </lineage>
</organism>
<dbReference type="AlphaFoldDB" id="A0A3M4LVH6"/>
<dbReference type="RefSeq" id="WP_122316366.1">
    <property type="nucleotide sequence ID" value="NZ_RBRE01000051.1"/>
</dbReference>
<protein>
    <submittedName>
        <fullName evidence="1">Uncharacterized protein</fullName>
    </submittedName>
</protein>
<gene>
    <name evidence="1" type="ORF">ALQ04_03758</name>
</gene>
<evidence type="ECO:0000313" key="2">
    <source>
        <dbReference type="Proteomes" id="UP000277236"/>
    </source>
</evidence>
<comment type="caution">
    <text evidence="1">The sequence shown here is derived from an EMBL/GenBank/DDBJ whole genome shotgun (WGS) entry which is preliminary data.</text>
</comment>
<evidence type="ECO:0000313" key="1">
    <source>
        <dbReference type="EMBL" id="RMQ45476.1"/>
    </source>
</evidence>
<dbReference type="Proteomes" id="UP000277236">
    <property type="component" value="Unassembled WGS sequence"/>
</dbReference>